<evidence type="ECO:0000256" key="1">
    <source>
        <dbReference type="SAM" id="MobiDB-lite"/>
    </source>
</evidence>
<reference evidence="2 3" key="1">
    <citation type="submission" date="2019-01" db="EMBL/GenBank/DDBJ databases">
        <authorList>
            <person name="Alioto T."/>
            <person name="Alioto T."/>
        </authorList>
    </citation>
    <scope>NUCLEOTIDE SEQUENCE [LARGE SCALE GENOMIC DNA]</scope>
</reference>
<organism evidence="2 3">
    <name type="scientific">Lynx pardinus</name>
    <name type="common">Iberian lynx</name>
    <name type="synonym">Felis pardina</name>
    <dbReference type="NCBI Taxonomy" id="191816"/>
    <lineage>
        <taxon>Eukaryota</taxon>
        <taxon>Metazoa</taxon>
        <taxon>Chordata</taxon>
        <taxon>Craniata</taxon>
        <taxon>Vertebrata</taxon>
        <taxon>Euteleostomi</taxon>
        <taxon>Mammalia</taxon>
        <taxon>Eutheria</taxon>
        <taxon>Laurasiatheria</taxon>
        <taxon>Carnivora</taxon>
        <taxon>Feliformia</taxon>
        <taxon>Felidae</taxon>
        <taxon>Felinae</taxon>
        <taxon>Lynx</taxon>
    </lineage>
</organism>
<accession>A0A485P1Z4</accession>
<dbReference type="EMBL" id="CAAGRJ010028561">
    <property type="protein sequence ID" value="VFV40155.1"/>
    <property type="molecule type" value="Genomic_DNA"/>
</dbReference>
<dbReference type="Proteomes" id="UP000386466">
    <property type="component" value="Unassembled WGS sequence"/>
</dbReference>
<protein>
    <submittedName>
        <fullName evidence="2">Uncharacterized protein</fullName>
    </submittedName>
</protein>
<name>A0A485P1Z4_LYNPA</name>
<gene>
    <name evidence="2" type="ORF">LYPA_23C015769</name>
</gene>
<keyword evidence="3" id="KW-1185">Reference proteome</keyword>
<feature type="region of interest" description="Disordered" evidence="1">
    <location>
        <begin position="49"/>
        <end position="81"/>
    </location>
</feature>
<proteinExistence type="predicted"/>
<evidence type="ECO:0000313" key="2">
    <source>
        <dbReference type="EMBL" id="VFV40155.1"/>
    </source>
</evidence>
<dbReference type="AlphaFoldDB" id="A0A485P1Z4"/>
<sequence length="142" mass="15393">MREAPFGAQGERGQWAEERTVLGSHQELRWRWDARALVWLMVLEAPSPGGGAPGPGSWGRALAGGPAQRGMARSPGAPGWRSRLSVRLQPGHDLAVREFEPRVGLWADGSEPGACFRFCVSFSLCPSPVHALSLSVPKINKR</sequence>
<evidence type="ECO:0000313" key="3">
    <source>
        <dbReference type="Proteomes" id="UP000386466"/>
    </source>
</evidence>